<comment type="caution">
    <text evidence="2">The sequence shown here is derived from an EMBL/GenBank/DDBJ whole genome shotgun (WGS) entry which is preliminary data.</text>
</comment>
<accession>A0ABP0FLP4</accession>
<dbReference type="InterPro" id="IPR024857">
    <property type="entry name" value="Cappuccino"/>
</dbReference>
<organism evidence="2 3">
    <name type="scientific">Clavelina lepadiformis</name>
    <name type="common">Light-bulb sea squirt</name>
    <name type="synonym">Ascidia lepadiformis</name>
    <dbReference type="NCBI Taxonomy" id="159417"/>
    <lineage>
        <taxon>Eukaryota</taxon>
        <taxon>Metazoa</taxon>
        <taxon>Chordata</taxon>
        <taxon>Tunicata</taxon>
        <taxon>Ascidiacea</taxon>
        <taxon>Aplousobranchia</taxon>
        <taxon>Clavelinidae</taxon>
        <taxon>Clavelina</taxon>
    </lineage>
</organism>
<protein>
    <recommendedName>
        <fullName evidence="4">Biogenesis of lysosome-related organelles complex 1 subunit 4</fullName>
    </recommendedName>
</protein>
<sequence>MDYDEDETKQKLNDEFIRKTSSDFSEFLKLSPQSSVTNMEESIEEVLTRLDELYGMLDMIRSDNANAVEELLPQIRANMTSLKPVFEQIDFLESFVQVVKRDVSAMEKELRNIEENQSTFNSFKKAISGFSFLSWKKKPPVQPSDRVQSDPYIPPPVFHTSDHIKSDERR</sequence>
<name>A0ABP0FLP4_CLALP</name>
<evidence type="ECO:0008006" key="4">
    <source>
        <dbReference type="Google" id="ProtNLM"/>
    </source>
</evidence>
<dbReference type="PANTHER" id="PTHR16230:SF3">
    <property type="entry name" value="BIOGENESIS OF LYSOSOMAL ORGANELLES COMPLEX-1, SUBUNIT 4, CAPPUCCINO"/>
    <property type="match status" value="1"/>
</dbReference>
<evidence type="ECO:0000313" key="2">
    <source>
        <dbReference type="EMBL" id="CAK8679933.1"/>
    </source>
</evidence>
<dbReference type="EMBL" id="CAWYQH010000068">
    <property type="protein sequence ID" value="CAK8679933.1"/>
    <property type="molecule type" value="Genomic_DNA"/>
</dbReference>
<keyword evidence="3" id="KW-1185">Reference proteome</keyword>
<feature type="compositionally biased region" description="Basic and acidic residues" evidence="1">
    <location>
        <begin position="160"/>
        <end position="170"/>
    </location>
</feature>
<evidence type="ECO:0000256" key="1">
    <source>
        <dbReference type="SAM" id="MobiDB-lite"/>
    </source>
</evidence>
<evidence type="ECO:0000313" key="3">
    <source>
        <dbReference type="Proteomes" id="UP001642483"/>
    </source>
</evidence>
<dbReference type="PANTHER" id="PTHR16230">
    <property type="entry name" value="CAPPUCCINO"/>
    <property type="match status" value="1"/>
</dbReference>
<proteinExistence type="predicted"/>
<dbReference type="Proteomes" id="UP001642483">
    <property type="component" value="Unassembled WGS sequence"/>
</dbReference>
<feature type="region of interest" description="Disordered" evidence="1">
    <location>
        <begin position="137"/>
        <end position="170"/>
    </location>
</feature>
<reference evidence="2 3" key="1">
    <citation type="submission" date="2024-02" db="EMBL/GenBank/DDBJ databases">
        <authorList>
            <person name="Daric V."/>
            <person name="Darras S."/>
        </authorList>
    </citation>
    <scope>NUCLEOTIDE SEQUENCE [LARGE SCALE GENOMIC DNA]</scope>
</reference>
<gene>
    <name evidence="2" type="ORF">CVLEPA_LOCUS10174</name>
</gene>